<feature type="signal peptide" evidence="19">
    <location>
        <begin position="1"/>
        <end position="19"/>
    </location>
</feature>
<feature type="transmembrane region" description="Helical" evidence="18">
    <location>
        <begin position="455"/>
        <end position="475"/>
    </location>
</feature>
<evidence type="ECO:0000256" key="8">
    <source>
        <dbReference type="ARBA" id="ARBA00022827"/>
    </source>
</evidence>
<dbReference type="InterPro" id="IPR013112">
    <property type="entry name" value="FAD-bd_8"/>
</dbReference>
<feature type="chain" id="PRO_5003510647" description="FAD-binding FR-type domain-containing protein" evidence="19">
    <location>
        <begin position="20"/>
        <end position="733"/>
    </location>
</feature>
<dbReference type="CDD" id="cd06186">
    <property type="entry name" value="NOX_Duox_like_FAD_NADP"/>
    <property type="match status" value="1"/>
</dbReference>
<feature type="transmembrane region" description="Helical" evidence="18">
    <location>
        <begin position="282"/>
        <end position="306"/>
    </location>
</feature>
<dbReference type="InParanoid" id="G8JW16"/>
<dbReference type="InterPro" id="IPR013130">
    <property type="entry name" value="Fe3_Rdtase_TM_dom"/>
</dbReference>
<dbReference type="PANTHER" id="PTHR32361:SF9">
    <property type="entry name" value="FERRIC REDUCTASE TRANSMEMBRANE COMPONENT 3-RELATED"/>
    <property type="match status" value="1"/>
</dbReference>
<evidence type="ECO:0000256" key="2">
    <source>
        <dbReference type="ARBA" id="ARBA00004141"/>
    </source>
</evidence>
<dbReference type="InterPro" id="IPR051410">
    <property type="entry name" value="Ferric/Cupric_Reductase"/>
</dbReference>
<evidence type="ECO:0000256" key="6">
    <source>
        <dbReference type="ARBA" id="ARBA00022630"/>
    </source>
</evidence>
<evidence type="ECO:0000313" key="22">
    <source>
        <dbReference type="Proteomes" id="UP000006790"/>
    </source>
</evidence>
<sequence>MRVYQLVYLLSAVSSLVSAAQLHHFNNEGDFVGMGCKNALVKKATFCNIKGKKASKSYECECRNAVAMGSFVGCGYTYTEDSKEATKQFEKFVLQQCEGNVTLEEIRNAYENVTKYWKTTDQIEGFNKSKPTNVPVKISKKVFKLYYDSYYARYKNIDDAMWMGTTLLSFWALVVFFGMVSNFAHMLIPTVWMSLNKALSRLYIVRKYRQLVSVPTAFNGAHTAPSLFGAYLPTRLESIVVFIFVTMSAVFLAANYHYVEDGVIWSGKASQFGRYIGDRSGILTNFLFTVTWLFAGRNNVLLFLTGWKQSTFLTYHKWVARVSVASLFIHTISMLVNTVAMGKYHTRKRTGWWRWGSVSIVAGIVILFQAMPYFRRHSYEIFLYFHILLAMFFLIGGWMHTDFFGSGQWWFACAAIWGFDRFLRFVRIAHFGLRTAKVKLISNETLEITVPRHNWWVAFPGSVAYVYFVGTPLFWQSHPFTMVSSNDCPYVKFLIKVKNGATKSIAKSLIDKTGQEAHFRIAVEGPYGSHTSLDKYDNVLLYSGGNGIPGPFTYARELGELSLKDKAKKVPFVKFYWVIRYTSQFEWFMDELKSLEKYNNIQMIIYVTKPQEGEIYNEKTSDADSSSSADDNKEAAKLYQSPTASASKENKSEEHVSVKLVRPSAFPNVEFRRGRPCIPELLNSDLNEVAGSNVAVMSCAHSSMVDAVRDSLAKEVGSRSGGRIEYIEELQIW</sequence>
<evidence type="ECO:0000256" key="12">
    <source>
        <dbReference type="ARBA" id="ARBA00023002"/>
    </source>
</evidence>
<dbReference type="SUPFAM" id="SSF52343">
    <property type="entry name" value="Ferredoxin reductase-like, C-terminal NADP-linked domain"/>
    <property type="match status" value="1"/>
</dbReference>
<evidence type="ECO:0000256" key="9">
    <source>
        <dbReference type="ARBA" id="ARBA00022857"/>
    </source>
</evidence>
<dbReference type="SFLD" id="SFLDG01168">
    <property type="entry name" value="Ferric_reductase_subgroup_(FRE"/>
    <property type="match status" value="1"/>
</dbReference>
<comment type="subcellular location">
    <subcellularLocation>
        <location evidence="2">Membrane</location>
        <topology evidence="2">Multi-pass membrane protein</topology>
    </subcellularLocation>
</comment>
<evidence type="ECO:0000256" key="7">
    <source>
        <dbReference type="ARBA" id="ARBA00022692"/>
    </source>
</evidence>
<keyword evidence="14" id="KW-0406">Ion transport</keyword>
<dbReference type="OrthoDB" id="4494341at2759"/>
<keyword evidence="16" id="KW-0325">Glycoprotein</keyword>
<keyword evidence="12" id="KW-0560">Oxidoreductase</keyword>
<keyword evidence="22" id="KW-1185">Reference proteome</keyword>
<dbReference type="OMA" id="GWSYRTF"/>
<dbReference type="InterPro" id="IPR017927">
    <property type="entry name" value="FAD-bd_FR_type"/>
</dbReference>
<keyword evidence="7 18" id="KW-0812">Transmembrane</keyword>
<dbReference type="Pfam" id="PF08030">
    <property type="entry name" value="NAD_binding_6"/>
    <property type="match status" value="1"/>
</dbReference>
<dbReference type="EMBL" id="CP002503">
    <property type="protein sequence ID" value="AET41031.1"/>
    <property type="molecule type" value="Genomic_DNA"/>
</dbReference>
<dbReference type="Pfam" id="PF01794">
    <property type="entry name" value="Ferric_reduct"/>
    <property type="match status" value="1"/>
</dbReference>
<organism evidence="21 22">
    <name type="scientific">Eremothecium cymbalariae (strain CBS 270.75 / DBVPG 7215 / KCTC 17166 / NRRL Y-17582)</name>
    <name type="common">Yeast</name>
    <dbReference type="NCBI Taxonomy" id="931890"/>
    <lineage>
        <taxon>Eukaryota</taxon>
        <taxon>Fungi</taxon>
        <taxon>Dikarya</taxon>
        <taxon>Ascomycota</taxon>
        <taxon>Saccharomycotina</taxon>
        <taxon>Saccharomycetes</taxon>
        <taxon>Saccharomycetales</taxon>
        <taxon>Saccharomycetaceae</taxon>
        <taxon>Eremothecium</taxon>
    </lineage>
</organism>
<reference evidence="22" key="1">
    <citation type="journal article" date="2012" name="G3 (Bethesda)">
        <title>Pichia sorbitophila, an interspecies yeast hybrid reveals early steps of genome resolution following polyploidization.</title>
        <authorList>
            <person name="Leh Louis V."/>
            <person name="Despons L."/>
            <person name="Friedrich A."/>
            <person name="Martin T."/>
            <person name="Durrens P."/>
            <person name="Casaregola S."/>
            <person name="Neuveglise C."/>
            <person name="Fairhead C."/>
            <person name="Marck C."/>
            <person name="Cruz J.A."/>
            <person name="Straub M.L."/>
            <person name="Kugler V."/>
            <person name="Sacerdot C."/>
            <person name="Uzunov Z."/>
            <person name="Thierry A."/>
            <person name="Weiss S."/>
            <person name="Bleykasten C."/>
            <person name="De Montigny J."/>
            <person name="Jacques N."/>
            <person name="Jung P."/>
            <person name="Lemaire M."/>
            <person name="Mallet S."/>
            <person name="Morel G."/>
            <person name="Richard G.F."/>
            <person name="Sarkar A."/>
            <person name="Savel G."/>
            <person name="Schacherer J."/>
            <person name="Seret M.L."/>
            <person name="Talla E."/>
            <person name="Samson G."/>
            <person name="Jubin C."/>
            <person name="Poulain J."/>
            <person name="Vacherie B."/>
            <person name="Barbe V."/>
            <person name="Pelletier E."/>
            <person name="Sherman D.J."/>
            <person name="Westhof E."/>
            <person name="Weissenbach J."/>
            <person name="Baret P.V."/>
            <person name="Wincker P."/>
            <person name="Gaillardin C."/>
            <person name="Dujon B."/>
            <person name="Souciet J.L."/>
        </authorList>
    </citation>
    <scope>NUCLEOTIDE SEQUENCE [LARGE SCALE GENOMIC DNA]</scope>
    <source>
        <strain evidence="22">CBS 270.75 / DBVPG 7215 / KCTC 17166 / NRRL Y-17582</strain>
    </source>
</reference>
<evidence type="ECO:0000256" key="13">
    <source>
        <dbReference type="ARBA" id="ARBA00023004"/>
    </source>
</evidence>
<evidence type="ECO:0000256" key="5">
    <source>
        <dbReference type="ARBA" id="ARBA00022617"/>
    </source>
</evidence>
<evidence type="ECO:0000256" key="19">
    <source>
        <dbReference type="SAM" id="SignalP"/>
    </source>
</evidence>
<dbReference type="GO" id="GO:0015677">
    <property type="term" value="P:copper ion import"/>
    <property type="evidence" value="ECO:0007669"/>
    <property type="project" value="TreeGrafter"/>
</dbReference>
<evidence type="ECO:0000256" key="18">
    <source>
        <dbReference type="SAM" id="Phobius"/>
    </source>
</evidence>
<keyword evidence="6" id="KW-0285">Flavoprotein</keyword>
<dbReference type="RefSeq" id="XP_003647848.1">
    <property type="nucleotide sequence ID" value="XM_003647800.1"/>
</dbReference>
<keyword evidence="9" id="KW-0521">NADP</keyword>
<feature type="transmembrane region" description="Helical" evidence="18">
    <location>
        <begin position="381"/>
        <end position="401"/>
    </location>
</feature>
<evidence type="ECO:0000256" key="11">
    <source>
        <dbReference type="ARBA" id="ARBA00022989"/>
    </source>
</evidence>
<dbReference type="Gene3D" id="3.40.50.80">
    <property type="entry name" value="Nucleotide-binding domain of ferredoxin-NADP reductase (FNR) module"/>
    <property type="match status" value="1"/>
</dbReference>
<dbReference type="KEGG" id="erc:Ecym_7183"/>
<dbReference type="Proteomes" id="UP000006790">
    <property type="component" value="Chromosome 7"/>
</dbReference>
<evidence type="ECO:0000256" key="14">
    <source>
        <dbReference type="ARBA" id="ARBA00023065"/>
    </source>
</evidence>
<keyword evidence="13" id="KW-0408">Iron</keyword>
<dbReference type="InterPro" id="IPR039261">
    <property type="entry name" value="FNR_nucleotide-bd"/>
</dbReference>
<feature type="transmembrane region" description="Helical" evidence="18">
    <location>
        <begin position="168"/>
        <end position="192"/>
    </location>
</feature>
<dbReference type="SFLD" id="SFLDS00052">
    <property type="entry name" value="Ferric_Reductase_Domain"/>
    <property type="match status" value="1"/>
</dbReference>
<keyword evidence="15 18" id="KW-0472">Membrane</keyword>
<keyword evidence="10" id="KW-0249">Electron transport</keyword>
<feature type="transmembrane region" description="Helical" evidence="18">
    <location>
        <begin position="318"/>
        <end position="340"/>
    </location>
</feature>
<evidence type="ECO:0000256" key="1">
    <source>
        <dbReference type="ARBA" id="ARBA00001974"/>
    </source>
</evidence>
<evidence type="ECO:0000256" key="3">
    <source>
        <dbReference type="ARBA" id="ARBA00006278"/>
    </source>
</evidence>
<proteinExistence type="inferred from homology"/>
<evidence type="ECO:0000256" key="15">
    <source>
        <dbReference type="ARBA" id="ARBA00023136"/>
    </source>
</evidence>
<feature type="transmembrane region" description="Helical" evidence="18">
    <location>
        <begin position="352"/>
        <end position="374"/>
    </location>
</feature>
<dbReference type="GO" id="GO:0006826">
    <property type="term" value="P:iron ion transport"/>
    <property type="evidence" value="ECO:0007669"/>
    <property type="project" value="TreeGrafter"/>
</dbReference>
<evidence type="ECO:0000256" key="17">
    <source>
        <dbReference type="SAM" id="MobiDB-lite"/>
    </source>
</evidence>
<gene>
    <name evidence="21" type="ordered locus">Ecym_7183</name>
</gene>
<keyword evidence="11 18" id="KW-1133">Transmembrane helix</keyword>
<dbReference type="PROSITE" id="PS51384">
    <property type="entry name" value="FAD_FR"/>
    <property type="match status" value="1"/>
</dbReference>
<evidence type="ECO:0000256" key="4">
    <source>
        <dbReference type="ARBA" id="ARBA00022448"/>
    </source>
</evidence>
<name>G8JW16_ERECY</name>
<comment type="similarity">
    <text evidence="3">Belongs to the ferric reductase (FRE) family.</text>
</comment>
<dbReference type="AlphaFoldDB" id="G8JW16"/>
<dbReference type="eggNOG" id="KOG0039">
    <property type="taxonomic scope" value="Eukaryota"/>
</dbReference>
<evidence type="ECO:0000256" key="10">
    <source>
        <dbReference type="ARBA" id="ARBA00022982"/>
    </source>
</evidence>
<feature type="region of interest" description="Disordered" evidence="17">
    <location>
        <begin position="618"/>
        <end position="653"/>
    </location>
</feature>
<evidence type="ECO:0000313" key="21">
    <source>
        <dbReference type="EMBL" id="AET41031.1"/>
    </source>
</evidence>
<dbReference type="InterPro" id="IPR013121">
    <property type="entry name" value="Fe_red_NAD-bd_6"/>
</dbReference>
<dbReference type="GO" id="GO:0006879">
    <property type="term" value="P:intracellular iron ion homeostasis"/>
    <property type="evidence" value="ECO:0007669"/>
    <property type="project" value="TreeGrafter"/>
</dbReference>
<dbReference type="HOGENOM" id="CLU_010365_4_0_1"/>
<protein>
    <recommendedName>
        <fullName evidence="20">FAD-binding FR-type domain-containing protein</fullName>
    </recommendedName>
</protein>
<dbReference type="PANTHER" id="PTHR32361">
    <property type="entry name" value="FERRIC/CUPRIC REDUCTASE TRANSMEMBRANE COMPONENT"/>
    <property type="match status" value="1"/>
</dbReference>
<dbReference type="FunCoup" id="G8JW16">
    <property type="interactions" value="404"/>
</dbReference>
<keyword evidence="5" id="KW-0479">Metal-binding</keyword>
<feature type="domain" description="FAD-binding FR-type" evidence="20">
    <location>
        <begin position="428"/>
        <end position="533"/>
    </location>
</feature>
<dbReference type="GO" id="GO:0005886">
    <property type="term" value="C:plasma membrane"/>
    <property type="evidence" value="ECO:0007669"/>
    <property type="project" value="TreeGrafter"/>
</dbReference>
<dbReference type="GO" id="GO:0000293">
    <property type="term" value="F:ferric-chelate reductase activity"/>
    <property type="evidence" value="ECO:0007669"/>
    <property type="project" value="UniProtKB-ARBA"/>
</dbReference>
<feature type="transmembrane region" description="Helical" evidence="18">
    <location>
        <begin position="239"/>
        <end position="258"/>
    </location>
</feature>
<keyword evidence="8" id="KW-0274">FAD</keyword>
<keyword evidence="19" id="KW-0732">Signal</keyword>
<evidence type="ECO:0000256" key="16">
    <source>
        <dbReference type="ARBA" id="ARBA00023180"/>
    </source>
</evidence>
<keyword evidence="5" id="KW-0349">Heme</keyword>
<comment type="cofactor">
    <cofactor evidence="1">
        <name>FAD</name>
        <dbReference type="ChEBI" id="CHEBI:57692"/>
    </cofactor>
</comment>
<dbReference type="Pfam" id="PF08022">
    <property type="entry name" value="FAD_binding_8"/>
    <property type="match status" value="1"/>
</dbReference>
<accession>G8JW16</accession>
<evidence type="ECO:0000259" key="20">
    <source>
        <dbReference type="PROSITE" id="PS51384"/>
    </source>
</evidence>
<dbReference type="GeneID" id="11469441"/>
<keyword evidence="4" id="KW-0813">Transport</keyword>